<dbReference type="PANTHER" id="PTHR11850">
    <property type="entry name" value="HOMEOBOX PROTEIN TRANSCRIPTION FACTORS"/>
    <property type="match status" value="1"/>
</dbReference>
<evidence type="ECO:0000256" key="2">
    <source>
        <dbReference type="ARBA" id="ARBA00023125"/>
    </source>
</evidence>
<dbReference type="InterPro" id="IPR009057">
    <property type="entry name" value="Homeodomain-like_sf"/>
</dbReference>
<dbReference type="SUPFAM" id="SSF46689">
    <property type="entry name" value="Homeodomain-like"/>
    <property type="match status" value="1"/>
</dbReference>
<keyword evidence="2 5" id="KW-0238">DNA-binding</keyword>
<reference evidence="8" key="2">
    <citation type="submission" date="2023-05" db="EMBL/GenBank/DDBJ databases">
        <authorList>
            <person name="Schelkunov M.I."/>
        </authorList>
    </citation>
    <scope>NUCLEOTIDE SEQUENCE</scope>
    <source>
        <strain evidence="8">Hsosn_3</strain>
        <tissue evidence="8">Leaf</tissue>
    </source>
</reference>
<evidence type="ECO:0000256" key="1">
    <source>
        <dbReference type="ARBA" id="ARBA00004123"/>
    </source>
</evidence>
<keyword evidence="3 5" id="KW-0371">Homeobox</keyword>
<evidence type="ECO:0000259" key="7">
    <source>
        <dbReference type="PROSITE" id="PS50071"/>
    </source>
</evidence>
<feature type="domain" description="Homeobox" evidence="7">
    <location>
        <begin position="1"/>
        <end position="55"/>
    </location>
</feature>
<accession>A0AAD8HWC3</accession>
<evidence type="ECO:0000256" key="3">
    <source>
        <dbReference type="ARBA" id="ARBA00023155"/>
    </source>
</evidence>
<evidence type="ECO:0000313" key="9">
    <source>
        <dbReference type="Proteomes" id="UP001237642"/>
    </source>
</evidence>
<feature type="DNA-binding region" description="Homeobox" evidence="5">
    <location>
        <begin position="3"/>
        <end position="56"/>
    </location>
</feature>
<dbReference type="GO" id="GO:0005634">
    <property type="term" value="C:nucleus"/>
    <property type="evidence" value="ECO:0007669"/>
    <property type="project" value="UniProtKB-SubCell"/>
</dbReference>
<dbReference type="GO" id="GO:0003677">
    <property type="term" value="F:DNA binding"/>
    <property type="evidence" value="ECO:0007669"/>
    <property type="project" value="UniProtKB-UniRule"/>
</dbReference>
<dbReference type="GO" id="GO:0006355">
    <property type="term" value="P:regulation of DNA-templated transcription"/>
    <property type="evidence" value="ECO:0007669"/>
    <property type="project" value="InterPro"/>
</dbReference>
<dbReference type="InterPro" id="IPR050224">
    <property type="entry name" value="TALE_homeobox"/>
</dbReference>
<comment type="caution">
    <text evidence="8">The sequence shown here is derived from an EMBL/GenBank/DDBJ whole genome shotgun (WGS) entry which is preliminary data.</text>
</comment>
<evidence type="ECO:0000313" key="8">
    <source>
        <dbReference type="EMBL" id="KAK1373886.1"/>
    </source>
</evidence>
<dbReference type="SMART" id="SM00389">
    <property type="entry name" value="HOX"/>
    <property type="match status" value="1"/>
</dbReference>
<dbReference type="EMBL" id="JAUIZM010000007">
    <property type="protein sequence ID" value="KAK1373886.1"/>
    <property type="molecule type" value="Genomic_DNA"/>
</dbReference>
<keyword evidence="4 5" id="KW-0539">Nucleus</keyword>
<feature type="compositionally biased region" description="Basic and acidic residues" evidence="6">
    <location>
        <begin position="64"/>
        <end position="81"/>
    </location>
</feature>
<dbReference type="CDD" id="cd00086">
    <property type="entry name" value="homeodomain"/>
    <property type="match status" value="1"/>
</dbReference>
<evidence type="ECO:0000256" key="4">
    <source>
        <dbReference type="ARBA" id="ARBA00023242"/>
    </source>
</evidence>
<dbReference type="InterPro" id="IPR008422">
    <property type="entry name" value="KN_HD"/>
</dbReference>
<comment type="subcellular location">
    <subcellularLocation>
        <location evidence="1 5">Nucleus</location>
    </subcellularLocation>
</comment>
<keyword evidence="9" id="KW-1185">Reference proteome</keyword>
<organism evidence="8 9">
    <name type="scientific">Heracleum sosnowskyi</name>
    <dbReference type="NCBI Taxonomy" id="360622"/>
    <lineage>
        <taxon>Eukaryota</taxon>
        <taxon>Viridiplantae</taxon>
        <taxon>Streptophyta</taxon>
        <taxon>Embryophyta</taxon>
        <taxon>Tracheophyta</taxon>
        <taxon>Spermatophyta</taxon>
        <taxon>Magnoliopsida</taxon>
        <taxon>eudicotyledons</taxon>
        <taxon>Gunneridae</taxon>
        <taxon>Pentapetalae</taxon>
        <taxon>asterids</taxon>
        <taxon>campanulids</taxon>
        <taxon>Apiales</taxon>
        <taxon>Apiaceae</taxon>
        <taxon>Apioideae</taxon>
        <taxon>apioid superclade</taxon>
        <taxon>Tordylieae</taxon>
        <taxon>Tordyliinae</taxon>
        <taxon>Heracleum</taxon>
    </lineage>
</organism>
<evidence type="ECO:0000256" key="5">
    <source>
        <dbReference type="PROSITE-ProRule" id="PRU00108"/>
    </source>
</evidence>
<dbReference type="Pfam" id="PF05920">
    <property type="entry name" value="Homeobox_KN"/>
    <property type="match status" value="1"/>
</dbReference>
<evidence type="ECO:0000256" key="6">
    <source>
        <dbReference type="SAM" id="MobiDB-lite"/>
    </source>
</evidence>
<name>A0AAD8HWC3_9APIA</name>
<protein>
    <submittedName>
        <fullName evidence="8">BEL1-like homeodomain protein 9</fullName>
    </submittedName>
</protein>
<dbReference type="InterPro" id="IPR001356">
    <property type="entry name" value="HD"/>
</dbReference>
<dbReference type="Proteomes" id="UP001237642">
    <property type="component" value="Unassembled WGS sequence"/>
</dbReference>
<feature type="region of interest" description="Disordered" evidence="6">
    <location>
        <begin position="64"/>
        <end position="119"/>
    </location>
</feature>
<dbReference type="AlphaFoldDB" id="A0AAD8HWC3"/>
<feature type="compositionally biased region" description="Basic and acidic residues" evidence="6">
    <location>
        <begin position="101"/>
        <end position="114"/>
    </location>
</feature>
<proteinExistence type="predicted"/>
<dbReference type="PROSITE" id="PS50071">
    <property type="entry name" value="HOMEOBOX_2"/>
    <property type="match status" value="1"/>
</dbReference>
<sequence>MRSDPLTALRAWLFEHFLHPYPTDTDKLMLAKQTGLSRNQVSNWFINARVRLWKPMVEEIHHLETRQKPSQRDEQNADKTNNHLHASDSVPSENASTSTQRVHDLPTQRSRDDYSNSVMTGEEPMNLLYGNAVRHQHIGVGMNGPVGTSGVSLTLGLQNNGMGMSFAMNAARRFGIEASNEGFVMGTFETQNQQFGRDYIGGQLLHDFVG</sequence>
<gene>
    <name evidence="8" type="ORF">POM88_030079</name>
</gene>
<feature type="compositionally biased region" description="Polar residues" evidence="6">
    <location>
        <begin position="89"/>
        <end position="100"/>
    </location>
</feature>
<dbReference type="Gene3D" id="1.10.10.60">
    <property type="entry name" value="Homeodomain-like"/>
    <property type="match status" value="1"/>
</dbReference>
<reference evidence="8" key="1">
    <citation type="submission" date="2023-02" db="EMBL/GenBank/DDBJ databases">
        <title>Genome of toxic invasive species Heracleum sosnowskyi carries increased number of genes despite the absence of recent whole-genome duplications.</title>
        <authorList>
            <person name="Schelkunov M."/>
            <person name="Shtratnikova V."/>
            <person name="Makarenko M."/>
            <person name="Klepikova A."/>
            <person name="Omelchenko D."/>
            <person name="Novikova G."/>
            <person name="Obukhova E."/>
            <person name="Bogdanov V."/>
            <person name="Penin A."/>
            <person name="Logacheva M."/>
        </authorList>
    </citation>
    <scope>NUCLEOTIDE SEQUENCE</scope>
    <source>
        <strain evidence="8">Hsosn_3</strain>
        <tissue evidence="8">Leaf</tissue>
    </source>
</reference>